<organism evidence="2 3">
    <name type="scientific">Passalora fulva</name>
    <name type="common">Tomato leaf mold</name>
    <name type="synonym">Cladosporium fulvum</name>
    <dbReference type="NCBI Taxonomy" id="5499"/>
    <lineage>
        <taxon>Eukaryota</taxon>
        <taxon>Fungi</taxon>
        <taxon>Dikarya</taxon>
        <taxon>Ascomycota</taxon>
        <taxon>Pezizomycotina</taxon>
        <taxon>Dothideomycetes</taxon>
        <taxon>Dothideomycetidae</taxon>
        <taxon>Mycosphaerellales</taxon>
        <taxon>Mycosphaerellaceae</taxon>
        <taxon>Fulvia</taxon>
    </lineage>
</organism>
<dbReference type="PANTHER" id="PTHR39605">
    <property type="entry name" value="MAJOR FACILITATOR SUPERFAMILY (MFS) PROFILE DOMAIN-CONTAINING PROTEIN"/>
    <property type="match status" value="1"/>
</dbReference>
<keyword evidence="3" id="KW-1185">Reference proteome</keyword>
<reference evidence="2" key="2">
    <citation type="journal article" date="2022" name="Microb. Genom.">
        <title>A chromosome-scale genome assembly of the tomato pathogen Cladosporium fulvum reveals a compartmentalized genome architecture and the presence of a dispensable chromosome.</title>
        <authorList>
            <person name="Zaccaron A.Z."/>
            <person name="Chen L.H."/>
            <person name="Samaras A."/>
            <person name="Stergiopoulos I."/>
        </authorList>
    </citation>
    <scope>NUCLEOTIDE SEQUENCE</scope>
    <source>
        <strain evidence="2">Race5_Kim</strain>
    </source>
</reference>
<dbReference type="AlphaFoldDB" id="A0A9Q8P419"/>
<name>A0A9Q8P419_PASFU</name>
<keyword evidence="1" id="KW-1133">Transmembrane helix</keyword>
<keyword evidence="1" id="KW-0472">Membrane</keyword>
<gene>
    <name evidence="2" type="ORF">CLAFUR5_00416</name>
</gene>
<keyword evidence="1" id="KW-0812">Transmembrane</keyword>
<sequence>MSLTQAIGELANPYHAYVFGTAFWYFLRGMVRVIDPATVCGWFRPPIDGLPTPNDLELYTTRTDAFSLLALAATLLAIADAVALPSQYVGSTLVNDAPPKSKKPYARAIVVITILHHVATGVGAYPHWSRESHNTVAMEIGVWGNVFFTVLGVAALQWGLRDSGAFSLGGKKRA</sequence>
<dbReference type="PANTHER" id="PTHR39605:SF1">
    <property type="entry name" value="MAJOR FACILITATOR SUPERFAMILY (MFS) PROFILE DOMAIN-CONTAINING PROTEIN"/>
    <property type="match status" value="1"/>
</dbReference>
<dbReference type="OrthoDB" id="6509908at2759"/>
<evidence type="ECO:0000313" key="3">
    <source>
        <dbReference type="Proteomes" id="UP000756132"/>
    </source>
</evidence>
<feature type="transmembrane region" description="Helical" evidence="1">
    <location>
        <begin position="140"/>
        <end position="160"/>
    </location>
</feature>
<proteinExistence type="predicted"/>
<dbReference type="OMA" id="AATIFHH"/>
<dbReference type="EMBL" id="CP090163">
    <property type="protein sequence ID" value="UJO12361.1"/>
    <property type="molecule type" value="Genomic_DNA"/>
</dbReference>
<dbReference type="KEGG" id="ffu:CLAFUR5_00416"/>
<accession>A0A9Q8P419</accession>
<dbReference type="GeneID" id="71980294"/>
<feature type="transmembrane region" description="Helical" evidence="1">
    <location>
        <begin position="105"/>
        <end position="128"/>
    </location>
</feature>
<evidence type="ECO:0000256" key="1">
    <source>
        <dbReference type="SAM" id="Phobius"/>
    </source>
</evidence>
<dbReference type="Proteomes" id="UP000756132">
    <property type="component" value="Chromosome 1"/>
</dbReference>
<feature type="transmembrane region" description="Helical" evidence="1">
    <location>
        <begin position="65"/>
        <end position="84"/>
    </location>
</feature>
<evidence type="ECO:0000313" key="2">
    <source>
        <dbReference type="EMBL" id="UJO12361.1"/>
    </source>
</evidence>
<protein>
    <submittedName>
        <fullName evidence="2">Uncharacterized protein</fullName>
    </submittedName>
</protein>
<dbReference type="RefSeq" id="XP_047756727.1">
    <property type="nucleotide sequence ID" value="XM_047899564.1"/>
</dbReference>
<reference evidence="2" key="1">
    <citation type="submission" date="2021-12" db="EMBL/GenBank/DDBJ databases">
        <authorList>
            <person name="Zaccaron A."/>
            <person name="Stergiopoulos I."/>
        </authorList>
    </citation>
    <scope>NUCLEOTIDE SEQUENCE</scope>
    <source>
        <strain evidence="2">Race5_Kim</strain>
    </source>
</reference>